<proteinExistence type="predicted"/>
<dbReference type="Proteomes" id="UP000093796">
    <property type="component" value="Unassembled WGS sequence"/>
</dbReference>
<sequence length="194" mass="21456">MIGYHATSKLNSADIETNGFRPLKIVSDHDHCLLQAALKRNNVSATISGSYTAWMNLRSVTFTADKRAAVEHILKGAASGQGASNIEKLLLYIHDDQSLVDSIASKLNQIKASEKVIYKIDLSNLGPTFTQCPLRTNIYYYRWNPTLAPEACSGLPSGKILAKYLIKYDGTVEVFSGLTSPKPKICRYEMKIVK</sequence>
<protein>
    <submittedName>
        <fullName evidence="1">Uncharacterized protein</fullName>
    </submittedName>
</protein>
<reference evidence="1 2" key="1">
    <citation type="submission" date="2016-05" db="EMBL/GenBank/DDBJ databases">
        <title>Genome sequencing of Acetobacter pasteurianus strain SRCM100623.</title>
        <authorList>
            <person name="Song Y.R."/>
        </authorList>
    </citation>
    <scope>NUCLEOTIDE SEQUENCE [LARGE SCALE GENOMIC DNA]</scope>
    <source>
        <strain evidence="1 2">SRCM100623</strain>
    </source>
</reference>
<name>A0A1A0C593_ACEPA</name>
<comment type="caution">
    <text evidence="1">The sequence shown here is derived from an EMBL/GenBank/DDBJ whole genome shotgun (WGS) entry which is preliminary data.</text>
</comment>
<dbReference type="PATRIC" id="fig|438.15.peg.3350"/>
<accession>A0A1A0C593</accession>
<organism evidence="1 2">
    <name type="scientific">Acetobacter pasteurianus</name>
    <name type="common">Acetobacter turbidans</name>
    <dbReference type="NCBI Taxonomy" id="438"/>
    <lineage>
        <taxon>Bacteria</taxon>
        <taxon>Pseudomonadati</taxon>
        <taxon>Pseudomonadota</taxon>
        <taxon>Alphaproteobacteria</taxon>
        <taxon>Acetobacterales</taxon>
        <taxon>Acetobacteraceae</taxon>
        <taxon>Acetobacter</taxon>
    </lineage>
</organism>
<dbReference type="RefSeq" id="WP_064776591.1">
    <property type="nucleotide sequence ID" value="NZ_LYUD01000181.1"/>
</dbReference>
<gene>
    <name evidence="1" type="ORF">SRCM100623_03033</name>
</gene>
<evidence type="ECO:0000313" key="1">
    <source>
        <dbReference type="EMBL" id="OAZ58169.1"/>
    </source>
</evidence>
<dbReference type="EMBL" id="LYUD01000181">
    <property type="protein sequence ID" value="OAZ58169.1"/>
    <property type="molecule type" value="Genomic_DNA"/>
</dbReference>
<dbReference type="AlphaFoldDB" id="A0A1A0C593"/>
<evidence type="ECO:0000313" key="2">
    <source>
        <dbReference type="Proteomes" id="UP000093796"/>
    </source>
</evidence>